<dbReference type="AlphaFoldDB" id="A0A423T7Z5"/>
<dbReference type="FunFam" id="2.30.30.140:FF:000008">
    <property type="entry name" value="Bromodomain containing 1, isoform CRA_b"/>
    <property type="match status" value="1"/>
</dbReference>
<evidence type="ECO:0000313" key="6">
    <source>
        <dbReference type="EMBL" id="ROT72564.1"/>
    </source>
</evidence>
<organism evidence="6 7">
    <name type="scientific">Penaeus vannamei</name>
    <name type="common">Whiteleg shrimp</name>
    <name type="synonym">Litopenaeus vannamei</name>
    <dbReference type="NCBI Taxonomy" id="6689"/>
    <lineage>
        <taxon>Eukaryota</taxon>
        <taxon>Metazoa</taxon>
        <taxon>Ecdysozoa</taxon>
        <taxon>Arthropoda</taxon>
        <taxon>Crustacea</taxon>
        <taxon>Multicrustacea</taxon>
        <taxon>Malacostraca</taxon>
        <taxon>Eumalacostraca</taxon>
        <taxon>Eucarida</taxon>
        <taxon>Decapoda</taxon>
        <taxon>Dendrobranchiata</taxon>
        <taxon>Penaeoidea</taxon>
        <taxon>Penaeidae</taxon>
        <taxon>Penaeus</taxon>
    </lineage>
</organism>
<dbReference type="PANTHER" id="PTHR22881">
    <property type="entry name" value="BROMODOMAIN CONTAINING PROTEIN"/>
    <property type="match status" value="1"/>
</dbReference>
<dbReference type="SUPFAM" id="SSF47370">
    <property type="entry name" value="Bromodomain"/>
    <property type="match status" value="1"/>
</dbReference>
<dbReference type="SMART" id="SM00297">
    <property type="entry name" value="BROMO"/>
    <property type="match status" value="1"/>
</dbReference>
<feature type="compositionally biased region" description="Polar residues" evidence="3">
    <location>
        <begin position="349"/>
        <end position="358"/>
    </location>
</feature>
<evidence type="ECO:0000259" key="4">
    <source>
        <dbReference type="PROSITE" id="PS50014"/>
    </source>
</evidence>
<feature type="compositionally biased region" description="Low complexity" evidence="3">
    <location>
        <begin position="631"/>
        <end position="645"/>
    </location>
</feature>
<dbReference type="Proteomes" id="UP000283509">
    <property type="component" value="Unassembled WGS sequence"/>
</dbReference>
<gene>
    <name evidence="6" type="ORF">C7M84_009044</name>
</gene>
<feature type="domain" description="PWWP" evidence="5">
    <location>
        <begin position="659"/>
        <end position="738"/>
    </location>
</feature>
<accession>A0A423T7Z5</accession>
<dbReference type="PANTHER" id="PTHR22881:SF27">
    <property type="entry name" value="BROMODOMAIN CONTAINING 7_9"/>
    <property type="match status" value="1"/>
</dbReference>
<dbReference type="Pfam" id="PF00855">
    <property type="entry name" value="PWWP"/>
    <property type="match status" value="1"/>
</dbReference>
<evidence type="ECO:0000256" key="3">
    <source>
        <dbReference type="SAM" id="MobiDB-lite"/>
    </source>
</evidence>
<dbReference type="SUPFAM" id="SSF63748">
    <property type="entry name" value="Tudor/PWWP/MBT"/>
    <property type="match status" value="1"/>
</dbReference>
<comment type="caution">
    <text evidence="6">The sequence shown here is derived from an EMBL/GenBank/DDBJ whole genome shotgun (WGS) entry which is preliminary data.</text>
</comment>
<dbReference type="Gene3D" id="1.20.920.10">
    <property type="entry name" value="Bromodomain-like"/>
    <property type="match status" value="1"/>
</dbReference>
<dbReference type="PROSITE" id="PS50014">
    <property type="entry name" value="BROMODOMAIN_2"/>
    <property type="match status" value="1"/>
</dbReference>
<keyword evidence="7" id="KW-1185">Reference proteome</keyword>
<protein>
    <submittedName>
        <fullName evidence="6">Putative peregrin-like isoform X2</fullName>
    </submittedName>
</protein>
<reference evidence="6 7" key="1">
    <citation type="submission" date="2018-04" db="EMBL/GenBank/DDBJ databases">
        <authorList>
            <person name="Zhang X."/>
            <person name="Yuan J."/>
            <person name="Li F."/>
            <person name="Xiang J."/>
        </authorList>
    </citation>
    <scope>NUCLEOTIDE SEQUENCE [LARGE SCALE GENOMIC DNA]</scope>
    <source>
        <tissue evidence="6">Muscle</tissue>
    </source>
</reference>
<dbReference type="OrthoDB" id="20839at2759"/>
<evidence type="ECO:0000259" key="5">
    <source>
        <dbReference type="PROSITE" id="PS50812"/>
    </source>
</evidence>
<feature type="domain" description="Bromo" evidence="4">
    <location>
        <begin position="113"/>
        <end position="164"/>
    </location>
</feature>
<evidence type="ECO:0000256" key="2">
    <source>
        <dbReference type="PROSITE-ProRule" id="PRU00035"/>
    </source>
</evidence>
<dbReference type="PROSITE" id="PS50812">
    <property type="entry name" value="PWWP"/>
    <property type="match status" value="1"/>
</dbReference>
<evidence type="ECO:0000313" key="7">
    <source>
        <dbReference type="Proteomes" id="UP000283509"/>
    </source>
</evidence>
<dbReference type="Pfam" id="PF00439">
    <property type="entry name" value="Bromodomain"/>
    <property type="match status" value="1"/>
</dbReference>
<dbReference type="PRINTS" id="PR00503">
    <property type="entry name" value="BROMODOMAIN"/>
</dbReference>
<feature type="region of interest" description="Disordered" evidence="3">
    <location>
        <begin position="285"/>
        <end position="553"/>
    </location>
</feature>
<feature type="compositionally biased region" description="Polar residues" evidence="3">
    <location>
        <begin position="514"/>
        <end position="524"/>
    </location>
</feature>
<proteinExistence type="predicted"/>
<dbReference type="InterPro" id="IPR000313">
    <property type="entry name" value="PWWP_dom"/>
</dbReference>
<dbReference type="EMBL" id="QCYY01002135">
    <property type="protein sequence ID" value="ROT72564.1"/>
    <property type="molecule type" value="Genomic_DNA"/>
</dbReference>
<evidence type="ECO:0000256" key="1">
    <source>
        <dbReference type="ARBA" id="ARBA00023117"/>
    </source>
</evidence>
<feature type="region of interest" description="Disordered" evidence="3">
    <location>
        <begin position="580"/>
        <end position="655"/>
    </location>
</feature>
<feature type="compositionally biased region" description="Basic and acidic residues" evidence="3">
    <location>
        <begin position="371"/>
        <end position="425"/>
    </location>
</feature>
<dbReference type="InterPro" id="IPR051831">
    <property type="entry name" value="Bromodomain_contain_prot"/>
</dbReference>
<feature type="compositionally biased region" description="Acidic residues" evidence="3">
    <location>
        <begin position="619"/>
        <end position="630"/>
    </location>
</feature>
<feature type="compositionally biased region" description="Basic residues" evidence="3">
    <location>
        <begin position="426"/>
        <end position="437"/>
    </location>
</feature>
<dbReference type="Gene3D" id="2.30.30.140">
    <property type="match status" value="1"/>
</dbReference>
<feature type="compositionally biased region" description="Acidic residues" evidence="3">
    <location>
        <begin position="290"/>
        <end position="314"/>
    </location>
</feature>
<sequence length="789" mass="87698">MSCINQLILFPRHPLLPCVGSHSPILPTYCGVVNSVPILPSENIQKLASLVSMPKRSQFMHRLLAFWTLKRQSRNGVPLLRRLTTSHSRRSNRSPEEKSTEYKDKEKILSVLDYLDVVKHPMDLSTMRQKAETHQYRTIDQFASDFELMIDNCLTYNAKETIFYRTAVKLRDQGGAIIRQLRRNVENIGFDMETGLLLPHRPKPLPEYSDNKIIKEVDDALVADGDDSASLEDREKALLELLDKANMIRHHVARIKRVKLIRREIGIVRRKLAMNHSGNSHYKASVTYYDSDDDSDKDDSDIDNSSVIDDEAEPGEPSRPSTPPPLSSKMVSVHLSHTPKTPLSGRKLSLSSPMTTPVQRGRQRKTGFRGTPKDDNKQKRIDSFFERINKTSQRESDHPDHAATLADESKATKPEKEDSAQETPKKRGPGRPPKRLRTLSGPSASPPAKKQPVTPTKESSEDGPEEEPPSVPSSPSGVNRRTSVLFTKKAGALFKKPDSSSPQKRISRQRRASESTQGTNSDVDIQSPEKTPKSANKKKGHLMNTGLTNGVSVDSGVICHQNTKSGSSLSFPENISILDLSDSGTPPSKDSFKMYRQGGEIPPETDEDTHSESNSSLTDTEDDTASDSDSEGVGSESDSSVAVDSPGSGHTGDQIPLEPLDLVWAKCRGYPWYPALIINPKMPKTGYFHNGVPIPVPPDDVLALANNYPSPMYLVLFFDNKRTWQWLPRNKLEPLGVDSTLDKAKLVESRKPAERKAVKKAYEKAILHRCRVTGENTGLSGESENEEAS</sequence>
<dbReference type="CDD" id="cd05839">
    <property type="entry name" value="PWWP_BRPF"/>
    <property type="match status" value="1"/>
</dbReference>
<name>A0A423T7Z5_PENVA</name>
<dbReference type="STRING" id="6689.A0A423T7Z5"/>
<dbReference type="InterPro" id="IPR001487">
    <property type="entry name" value="Bromodomain"/>
</dbReference>
<keyword evidence="1 2" id="KW-0103">Bromodomain</keyword>
<reference evidence="6 7" key="2">
    <citation type="submission" date="2019-01" db="EMBL/GenBank/DDBJ databases">
        <title>The decoding of complex shrimp genome reveals the adaptation for benthos swimmer, frequently molting mechanism and breeding impact on genome.</title>
        <authorList>
            <person name="Sun Y."/>
            <person name="Gao Y."/>
            <person name="Yu Y."/>
        </authorList>
    </citation>
    <scope>NUCLEOTIDE SEQUENCE [LARGE SCALE GENOMIC DNA]</scope>
    <source>
        <tissue evidence="6">Muscle</tissue>
    </source>
</reference>
<dbReference type="SMART" id="SM00293">
    <property type="entry name" value="PWWP"/>
    <property type="match status" value="1"/>
</dbReference>
<dbReference type="InterPro" id="IPR036427">
    <property type="entry name" value="Bromodomain-like_sf"/>
</dbReference>